<evidence type="ECO:0000259" key="1">
    <source>
        <dbReference type="Pfam" id="PF13731"/>
    </source>
</evidence>
<proteinExistence type="predicted"/>
<accession>A0A0R1HHR0</accession>
<name>A0A0R1HHR0_9LACO</name>
<gene>
    <name evidence="2" type="ORF">FC66_GL000627</name>
</gene>
<organism evidence="2 3">
    <name type="scientific">Dellaglioa algida DSM 15638</name>
    <dbReference type="NCBI Taxonomy" id="1423719"/>
    <lineage>
        <taxon>Bacteria</taxon>
        <taxon>Bacillati</taxon>
        <taxon>Bacillota</taxon>
        <taxon>Bacilli</taxon>
        <taxon>Lactobacillales</taxon>
        <taxon>Lactobacillaceae</taxon>
        <taxon>Dellaglioa</taxon>
    </lineage>
</organism>
<reference evidence="2 3" key="1">
    <citation type="journal article" date="2015" name="Genome Announc.">
        <title>Expanding the biotechnology potential of lactobacilli through comparative genomics of 213 strains and associated genera.</title>
        <authorList>
            <person name="Sun Z."/>
            <person name="Harris H.M."/>
            <person name="McCann A."/>
            <person name="Guo C."/>
            <person name="Argimon S."/>
            <person name="Zhang W."/>
            <person name="Yang X."/>
            <person name="Jeffery I.B."/>
            <person name="Cooney J.C."/>
            <person name="Kagawa T.F."/>
            <person name="Liu W."/>
            <person name="Song Y."/>
            <person name="Salvetti E."/>
            <person name="Wrobel A."/>
            <person name="Rasinkangas P."/>
            <person name="Parkhill J."/>
            <person name="Rea M.C."/>
            <person name="O'Sullivan O."/>
            <person name="Ritari J."/>
            <person name="Douillard F.P."/>
            <person name="Paul Ross R."/>
            <person name="Yang R."/>
            <person name="Briner A.E."/>
            <person name="Felis G.E."/>
            <person name="de Vos W.M."/>
            <person name="Barrangou R."/>
            <person name="Klaenhammer T.R."/>
            <person name="Caufield P.W."/>
            <person name="Cui Y."/>
            <person name="Zhang H."/>
            <person name="O'Toole P.W."/>
        </authorList>
    </citation>
    <scope>NUCLEOTIDE SEQUENCE [LARGE SCALE GENOMIC DNA]</scope>
    <source>
        <strain evidence="2 3">DSM 15638</strain>
    </source>
</reference>
<dbReference type="InterPro" id="IPR027994">
    <property type="entry name" value="WxL_dom"/>
</dbReference>
<dbReference type="Pfam" id="PF13731">
    <property type="entry name" value="WxL"/>
    <property type="match status" value="1"/>
</dbReference>
<sequence>MLVQAASEDHNMVQSDLSMVFQSGVTTIDFASSLNFNMAKIDTTAKKSYAKAQRMATGISTPNYVQVSNFSGTENGWMLEAKQSRQFESQNSHKILTGAYVSFSQGDLASISTDKKPGFYKKDFDLSVGANKVVVAANGDEGFGTWVYRFGNEDTKGSSIALNIPRETSKMADVYHSEIMWSLNSVPANE</sequence>
<feature type="domain" description="WxL" evidence="1">
    <location>
        <begin position="22"/>
        <end position="187"/>
    </location>
</feature>
<evidence type="ECO:0000313" key="2">
    <source>
        <dbReference type="EMBL" id="KRK46126.1"/>
    </source>
</evidence>
<evidence type="ECO:0000313" key="3">
    <source>
        <dbReference type="Proteomes" id="UP000051450"/>
    </source>
</evidence>
<dbReference type="AlphaFoldDB" id="A0A0R1HHR0"/>
<comment type="caution">
    <text evidence="2">The sequence shown here is derived from an EMBL/GenBank/DDBJ whole genome shotgun (WGS) entry which is preliminary data.</text>
</comment>
<protein>
    <recommendedName>
        <fullName evidence="1">WxL domain-containing protein</fullName>
    </recommendedName>
</protein>
<dbReference type="STRING" id="1423719.FC66_GL000627"/>
<dbReference type="EMBL" id="AZDI01000002">
    <property type="protein sequence ID" value="KRK46126.1"/>
    <property type="molecule type" value="Genomic_DNA"/>
</dbReference>
<keyword evidence="3" id="KW-1185">Reference proteome</keyword>
<dbReference type="Proteomes" id="UP000051450">
    <property type="component" value="Unassembled WGS sequence"/>
</dbReference>
<dbReference type="PATRIC" id="fig|1423719.4.peg.637"/>